<comment type="similarity">
    <text evidence="3 9">Belongs to the riboflavin transporter family.</text>
</comment>
<evidence type="ECO:0000256" key="1">
    <source>
        <dbReference type="ARBA" id="ARBA00000215"/>
    </source>
</evidence>
<evidence type="ECO:0000256" key="8">
    <source>
        <dbReference type="ARBA" id="ARBA00023136"/>
    </source>
</evidence>
<keyword evidence="12" id="KW-1185">Reference proteome</keyword>
<feature type="transmembrane region" description="Helical" evidence="9">
    <location>
        <begin position="335"/>
        <end position="358"/>
    </location>
</feature>
<feature type="transmembrane region" description="Helical" evidence="9">
    <location>
        <begin position="80"/>
        <end position="100"/>
    </location>
</feature>
<name>A0A7J8BB76_MOLMO</name>
<comment type="function">
    <text evidence="9">Plasma membrane transporter mediating the uptake by cells of the water soluble vitamin B2/riboflavin that plays a key role in biochemical oxidation-reduction reactions of the carbohydrate, lipid, and amino acid metabolism.</text>
</comment>
<dbReference type="InterPro" id="IPR009357">
    <property type="entry name" value="Riboflavin_transptr"/>
</dbReference>
<evidence type="ECO:0000256" key="3">
    <source>
        <dbReference type="ARBA" id="ARBA00006366"/>
    </source>
</evidence>
<dbReference type="AlphaFoldDB" id="A0A7J8BB76"/>
<comment type="subcellular location">
    <subcellularLocation>
        <location evidence="2 9">Cell membrane</location>
        <topology evidence="2 9">Multi-pass membrane protein</topology>
    </subcellularLocation>
</comment>
<keyword evidence="4 9" id="KW-0813">Transport</keyword>
<evidence type="ECO:0000256" key="9">
    <source>
        <dbReference type="RuleBase" id="RU368035"/>
    </source>
</evidence>
<dbReference type="PANTHER" id="PTHR12929">
    <property type="entry name" value="SOLUTE CARRIER FAMILY 52"/>
    <property type="match status" value="1"/>
</dbReference>
<feature type="transmembrane region" description="Helical" evidence="9">
    <location>
        <begin position="196"/>
        <end position="218"/>
    </location>
</feature>
<dbReference type="Pfam" id="PF06237">
    <property type="entry name" value="SLC52_ribofla_tr"/>
    <property type="match status" value="1"/>
</dbReference>
<comment type="catalytic activity">
    <reaction evidence="1 9">
        <text>riboflavin(in) = riboflavin(out)</text>
        <dbReference type="Rhea" id="RHEA:35015"/>
        <dbReference type="ChEBI" id="CHEBI:57986"/>
    </reaction>
</comment>
<proteinExistence type="inferred from homology"/>
<dbReference type="FunCoup" id="A0A7J8BB76">
    <property type="interactions" value="1157"/>
</dbReference>
<feature type="transmembrane region" description="Helical" evidence="9">
    <location>
        <begin position="370"/>
        <end position="395"/>
    </location>
</feature>
<organism evidence="11 12">
    <name type="scientific">Molossus molossus</name>
    <name type="common">Pallas' mastiff bat</name>
    <name type="synonym">Vespertilio molossus</name>
    <dbReference type="NCBI Taxonomy" id="27622"/>
    <lineage>
        <taxon>Eukaryota</taxon>
        <taxon>Metazoa</taxon>
        <taxon>Chordata</taxon>
        <taxon>Craniata</taxon>
        <taxon>Vertebrata</taxon>
        <taxon>Euteleostomi</taxon>
        <taxon>Mammalia</taxon>
        <taxon>Eutheria</taxon>
        <taxon>Laurasiatheria</taxon>
        <taxon>Chiroptera</taxon>
        <taxon>Yangochiroptera</taxon>
        <taxon>Molossidae</taxon>
        <taxon>Molossus</taxon>
    </lineage>
</organism>
<evidence type="ECO:0000256" key="2">
    <source>
        <dbReference type="ARBA" id="ARBA00004651"/>
    </source>
</evidence>
<evidence type="ECO:0000313" key="11">
    <source>
        <dbReference type="EMBL" id="KAF6395934.1"/>
    </source>
</evidence>
<keyword evidence="7 9" id="KW-1133">Transmembrane helix</keyword>
<dbReference type="PANTHER" id="PTHR12929:SF1">
    <property type="entry name" value="SOLUTE CARRIER FAMILY 52, RIBOFLAVIN TRANSPORTER, MEMBER 2"/>
    <property type="match status" value="1"/>
</dbReference>
<reference evidence="11 12" key="1">
    <citation type="journal article" date="2020" name="Nature">
        <title>Six reference-quality genomes reveal evolution of bat adaptations.</title>
        <authorList>
            <person name="Jebb D."/>
            <person name="Huang Z."/>
            <person name="Pippel M."/>
            <person name="Hughes G.M."/>
            <person name="Lavrichenko K."/>
            <person name="Devanna P."/>
            <person name="Winkler S."/>
            <person name="Jermiin L.S."/>
            <person name="Skirmuntt E.C."/>
            <person name="Katzourakis A."/>
            <person name="Burkitt-Gray L."/>
            <person name="Ray D.A."/>
            <person name="Sullivan K.A.M."/>
            <person name="Roscito J.G."/>
            <person name="Kirilenko B.M."/>
            <person name="Davalos L.M."/>
            <person name="Corthals A.P."/>
            <person name="Power M.L."/>
            <person name="Jones G."/>
            <person name="Ransome R.D."/>
            <person name="Dechmann D.K.N."/>
            <person name="Locatelli A.G."/>
            <person name="Puechmaille S.J."/>
            <person name="Fedrigo O."/>
            <person name="Jarvis E.D."/>
            <person name="Hiller M."/>
            <person name="Vernes S.C."/>
            <person name="Myers E.W."/>
            <person name="Teeling E.C."/>
        </authorList>
    </citation>
    <scope>NUCLEOTIDE SEQUENCE [LARGE SCALE GENOMIC DNA]</scope>
    <source>
        <strain evidence="11">MMolMol1</strain>
        <tissue evidence="11">Muscle</tissue>
    </source>
</reference>
<dbReference type="GO" id="GO:0005886">
    <property type="term" value="C:plasma membrane"/>
    <property type="evidence" value="ECO:0007669"/>
    <property type="project" value="UniProtKB-SubCell"/>
</dbReference>
<feature type="transmembrane region" description="Helical" evidence="9">
    <location>
        <begin position="112"/>
        <end position="135"/>
    </location>
</feature>
<evidence type="ECO:0000256" key="5">
    <source>
        <dbReference type="ARBA" id="ARBA00022475"/>
    </source>
</evidence>
<keyword evidence="8 9" id="KW-0472">Membrane</keyword>
<evidence type="ECO:0000256" key="10">
    <source>
        <dbReference type="SAM" id="MobiDB-lite"/>
    </source>
</evidence>
<evidence type="ECO:0000256" key="7">
    <source>
        <dbReference type="ARBA" id="ARBA00022989"/>
    </source>
</evidence>
<feature type="transmembrane region" description="Helical" evidence="9">
    <location>
        <begin position="276"/>
        <end position="296"/>
    </location>
</feature>
<accession>A0A7J8BB76</accession>
<feature type="transmembrane region" description="Helical" evidence="9">
    <location>
        <begin position="308"/>
        <end position="328"/>
    </location>
</feature>
<dbReference type="Proteomes" id="UP000550707">
    <property type="component" value="Unassembled WGS sequence"/>
</dbReference>
<keyword evidence="6 9" id="KW-0812">Transmembrane</keyword>
<sequence>MAAPPLGRLVLTHLLVALFGMGSWASINGIWVELPVVVKDLPEGWSLPSYLSVLVALGNLSLLVVTLWRRLALGKGEQVPIQVVQALNVVGTALLAPLWQQVAPVGGQYHSVAFLTLAFVLALACCASNVTFLPFLSRLPPPFLRSFFLGQGLSALLPCVLALAQGVGRLECPSAPTNGTPGPPHNFPERFPASTFFWTLDTLLVTSAAAFQGLLLLLPLPPSMTREGPGPGLQVGAPGVEEEEEASPLQEPPFQAAGTTPGPDLEAHRLLSARGACLLSLLAITNALTNGVLPAVQSFSCLPYGRLAYHLAAVLGSAANPLACFLAMGVLCRSLAWLGGLSLLGMLFGAYLMALAVLSPCPPLVGTTAGLVLVPAAVSASPGAVVGAVSGAVLLREGGRQLPAAWWRAASIAGSWCGHPGGLPAWCCHHVPSYQHLPCVPQWDGLCGPVWTLNLGRWGPHSAPPTFRLGMPQCLIAHCPGRPSSRRVMSMYTCTLQR</sequence>
<feature type="transmembrane region" description="Helical" evidence="9">
    <location>
        <begin position="49"/>
        <end position="68"/>
    </location>
</feature>
<dbReference type="EMBL" id="JACASF010000033">
    <property type="protein sequence ID" value="KAF6395934.1"/>
    <property type="molecule type" value="Genomic_DNA"/>
</dbReference>
<protein>
    <recommendedName>
        <fullName evidence="9">Riboflavin transporter</fullName>
    </recommendedName>
</protein>
<dbReference type="GO" id="GO:0032217">
    <property type="term" value="F:riboflavin transmembrane transporter activity"/>
    <property type="evidence" value="ECO:0007669"/>
    <property type="project" value="UniProtKB-UniRule"/>
</dbReference>
<dbReference type="InParanoid" id="A0A7J8BB76"/>
<evidence type="ECO:0000313" key="12">
    <source>
        <dbReference type="Proteomes" id="UP000550707"/>
    </source>
</evidence>
<feature type="region of interest" description="Disordered" evidence="10">
    <location>
        <begin position="227"/>
        <end position="261"/>
    </location>
</feature>
<gene>
    <name evidence="11" type="ORF">HJG59_016861</name>
</gene>
<evidence type="ECO:0000256" key="6">
    <source>
        <dbReference type="ARBA" id="ARBA00022692"/>
    </source>
</evidence>
<comment type="caution">
    <text evidence="11">The sequence shown here is derived from an EMBL/GenBank/DDBJ whole genome shotgun (WGS) entry which is preliminary data.</text>
</comment>
<feature type="transmembrane region" description="Helical" evidence="9">
    <location>
        <begin position="147"/>
        <end position="167"/>
    </location>
</feature>
<keyword evidence="5 9" id="KW-1003">Cell membrane</keyword>
<evidence type="ECO:0000256" key="4">
    <source>
        <dbReference type="ARBA" id="ARBA00022448"/>
    </source>
</evidence>